<dbReference type="GO" id="GO:0005737">
    <property type="term" value="C:cytoplasm"/>
    <property type="evidence" value="ECO:0007669"/>
    <property type="project" value="UniProtKB-SubCell"/>
</dbReference>
<dbReference type="EMBL" id="CP001634">
    <property type="protein sequence ID" value="ACR80162.1"/>
    <property type="molecule type" value="Genomic_DNA"/>
</dbReference>
<organism evidence="8 9">
    <name type="scientific">Kosmotoga olearia (strain ATCC BAA-1733 / DSM 21960 / TBF 19.5.1)</name>
    <dbReference type="NCBI Taxonomy" id="521045"/>
    <lineage>
        <taxon>Bacteria</taxon>
        <taxon>Thermotogati</taxon>
        <taxon>Thermotogota</taxon>
        <taxon>Thermotogae</taxon>
        <taxon>Kosmotogales</taxon>
        <taxon>Kosmotogaceae</taxon>
        <taxon>Kosmotoga</taxon>
    </lineage>
</organism>
<evidence type="ECO:0000256" key="2">
    <source>
        <dbReference type="ARBA" id="ARBA00022552"/>
    </source>
</evidence>
<dbReference type="HAMAP" id="MF_01877">
    <property type="entry name" value="16SrRNA_methyltr_I"/>
    <property type="match status" value="1"/>
</dbReference>
<evidence type="ECO:0000256" key="4">
    <source>
        <dbReference type="ARBA" id="ARBA00022679"/>
    </source>
</evidence>
<keyword evidence="5 6" id="KW-0949">S-adenosyl-L-methionine</keyword>
<keyword evidence="4 6" id="KW-0808">Transferase</keyword>
<dbReference type="OrthoDB" id="9809084at2"/>
<sequence>MENKGKLWIVSTPIGNLEDITFRAVKILQSVNLILAEDTRRTKGLLTHLGITEKKLISLNEHNQEKRIARVLEGLENGEAVALVSDAGMPVISDPGYKLVNACIDHGFEVDSAPGPSAVTTAVALSGFPGSKFTFLGFLPRGKKRRRIFRKIAEGLYEDSLIVFFESPYRLLESLKDWLEIVGDRRGFVGRELTKIHQELVYGTLSEILEHFSKEKVLGEITVVISSKGESGGF</sequence>
<evidence type="ECO:0000313" key="8">
    <source>
        <dbReference type="EMBL" id="ACR80162.1"/>
    </source>
</evidence>
<dbReference type="AlphaFoldDB" id="C5CEC2"/>
<name>C5CEC2_KOSOT</name>
<dbReference type="PROSITE" id="PS01296">
    <property type="entry name" value="RSMI"/>
    <property type="match status" value="1"/>
</dbReference>
<dbReference type="InterPro" id="IPR014777">
    <property type="entry name" value="4pyrrole_Mease_sub1"/>
</dbReference>
<dbReference type="HOGENOM" id="CLU_044779_0_0_0"/>
<dbReference type="Proteomes" id="UP000002382">
    <property type="component" value="Chromosome"/>
</dbReference>
<reference evidence="8 9" key="1">
    <citation type="submission" date="2009-06" db="EMBL/GenBank/DDBJ databases">
        <title>Complete sequence of Thermotogales bacterium TBF 19.5.1.</title>
        <authorList>
            <consortium name="US DOE Joint Genome Institute"/>
            <person name="Lucas S."/>
            <person name="Copeland A."/>
            <person name="Lapidus A."/>
            <person name="Glavina del Rio T."/>
            <person name="Tice H."/>
            <person name="Bruce D."/>
            <person name="Goodwin L."/>
            <person name="Pitluck S."/>
            <person name="Chertkov O."/>
            <person name="Brettin T."/>
            <person name="Detter J.C."/>
            <person name="Han C."/>
            <person name="Schmutz J."/>
            <person name="Larimer F."/>
            <person name="Land M."/>
            <person name="Hauser L."/>
            <person name="Kyrpides N."/>
            <person name="Ovchinnikova G."/>
            <person name="Noll K."/>
        </authorList>
    </citation>
    <scope>NUCLEOTIDE SEQUENCE [LARGE SCALE GENOMIC DNA]</scope>
    <source>
        <strain evidence="9">ATCC BAA-1733 / DSM 21960 / TBF 19.5.1</strain>
    </source>
</reference>
<dbReference type="KEGG" id="kol:Kole_1470"/>
<gene>
    <name evidence="6" type="primary">rsmI</name>
    <name evidence="8" type="ordered locus">Kole_1470</name>
</gene>
<dbReference type="CDD" id="cd11648">
    <property type="entry name" value="RsmI"/>
    <property type="match status" value="1"/>
</dbReference>
<dbReference type="PANTHER" id="PTHR46111:SF1">
    <property type="entry name" value="RIBOSOMAL RNA SMALL SUBUNIT METHYLTRANSFERASE I"/>
    <property type="match status" value="1"/>
</dbReference>
<dbReference type="NCBIfam" id="TIGR00096">
    <property type="entry name" value="16S rRNA (cytidine(1402)-2'-O)-methyltransferase"/>
    <property type="match status" value="1"/>
</dbReference>
<keyword evidence="3 6" id="KW-0489">Methyltransferase</keyword>
<dbReference type="InterPro" id="IPR000878">
    <property type="entry name" value="4pyrrol_Mease"/>
</dbReference>
<feature type="domain" description="Tetrapyrrole methylase" evidence="7">
    <location>
        <begin position="6"/>
        <end position="208"/>
    </location>
</feature>
<dbReference type="Pfam" id="PF00590">
    <property type="entry name" value="TP_methylase"/>
    <property type="match status" value="1"/>
</dbReference>
<dbReference type="FunFam" id="3.40.1010.10:FF:000007">
    <property type="entry name" value="Ribosomal RNA small subunit methyltransferase I"/>
    <property type="match status" value="1"/>
</dbReference>
<keyword evidence="2 6" id="KW-0698">rRNA processing</keyword>
<evidence type="ECO:0000313" key="9">
    <source>
        <dbReference type="Proteomes" id="UP000002382"/>
    </source>
</evidence>
<evidence type="ECO:0000256" key="1">
    <source>
        <dbReference type="ARBA" id="ARBA00022490"/>
    </source>
</evidence>
<comment type="subcellular location">
    <subcellularLocation>
        <location evidence="6">Cytoplasm</location>
    </subcellularLocation>
</comment>
<dbReference type="InterPro" id="IPR035996">
    <property type="entry name" value="4pyrrol_Methylase_sf"/>
</dbReference>
<comment type="function">
    <text evidence="6">Catalyzes the 2'-O-methylation of the ribose of cytidine 1402 (C1402) in 16S rRNA.</text>
</comment>
<keyword evidence="1 6" id="KW-0963">Cytoplasm</keyword>
<dbReference type="FunFam" id="3.30.950.10:FF:000002">
    <property type="entry name" value="Ribosomal RNA small subunit methyltransferase I"/>
    <property type="match status" value="1"/>
</dbReference>
<evidence type="ECO:0000259" key="7">
    <source>
        <dbReference type="Pfam" id="PF00590"/>
    </source>
</evidence>
<keyword evidence="9" id="KW-1185">Reference proteome</keyword>
<dbReference type="PANTHER" id="PTHR46111">
    <property type="entry name" value="RIBOSOMAL RNA SMALL SUBUNIT METHYLTRANSFERASE I"/>
    <property type="match status" value="1"/>
</dbReference>
<dbReference type="InterPro" id="IPR008189">
    <property type="entry name" value="rRNA_ssu_MeTfrase_I"/>
</dbReference>
<dbReference type="RefSeq" id="WP_015868809.1">
    <property type="nucleotide sequence ID" value="NC_012785.1"/>
</dbReference>
<dbReference type="Gene3D" id="3.40.1010.10">
    <property type="entry name" value="Cobalt-precorrin-4 Transmethylase, Domain 1"/>
    <property type="match status" value="1"/>
</dbReference>
<evidence type="ECO:0000256" key="6">
    <source>
        <dbReference type="HAMAP-Rule" id="MF_01877"/>
    </source>
</evidence>
<accession>C5CEC2</accession>
<reference evidence="8 9" key="2">
    <citation type="journal article" date="2011" name="J. Bacteriol.">
        <title>Genome Sequence of Kosmotoga olearia Strain TBF 19.5.1, a Thermophilic Bacterium with a Wide Growth Temperature Range, Isolated from the Troll B Oil Platform in the North Sea.</title>
        <authorList>
            <person name="Swithers K.S."/>
            <person name="Dipippo J.L."/>
            <person name="Bruce D.C."/>
            <person name="Detter C."/>
            <person name="Tapia R."/>
            <person name="Han S."/>
            <person name="Goodwin L.A."/>
            <person name="Han J."/>
            <person name="Woyke T."/>
            <person name="Pitluck S."/>
            <person name="Pennacchio L."/>
            <person name="Nolan M."/>
            <person name="Mikhailova N."/>
            <person name="Land M.L."/>
            <person name="Nesbo C.L."/>
            <person name="Gogarten J.P."/>
            <person name="Noll K.M."/>
        </authorList>
    </citation>
    <scope>NUCLEOTIDE SEQUENCE [LARGE SCALE GENOMIC DNA]</scope>
    <source>
        <strain evidence="9">ATCC BAA-1733 / DSM 21960 / TBF 19.5.1</strain>
    </source>
</reference>
<comment type="catalytic activity">
    <reaction evidence="6">
        <text>cytidine(1402) in 16S rRNA + S-adenosyl-L-methionine = 2'-O-methylcytidine(1402) in 16S rRNA + S-adenosyl-L-homocysteine + H(+)</text>
        <dbReference type="Rhea" id="RHEA:42924"/>
        <dbReference type="Rhea" id="RHEA-COMP:10285"/>
        <dbReference type="Rhea" id="RHEA-COMP:10286"/>
        <dbReference type="ChEBI" id="CHEBI:15378"/>
        <dbReference type="ChEBI" id="CHEBI:57856"/>
        <dbReference type="ChEBI" id="CHEBI:59789"/>
        <dbReference type="ChEBI" id="CHEBI:74495"/>
        <dbReference type="ChEBI" id="CHEBI:82748"/>
        <dbReference type="EC" id="2.1.1.198"/>
    </reaction>
</comment>
<dbReference type="GO" id="GO:0070677">
    <property type="term" value="F:rRNA (cytosine-2'-O-)-methyltransferase activity"/>
    <property type="evidence" value="ECO:0007669"/>
    <property type="project" value="UniProtKB-UniRule"/>
</dbReference>
<dbReference type="PIRSF" id="PIRSF005917">
    <property type="entry name" value="MTase_YraL"/>
    <property type="match status" value="1"/>
</dbReference>
<proteinExistence type="inferred from homology"/>
<evidence type="ECO:0000256" key="5">
    <source>
        <dbReference type="ARBA" id="ARBA00022691"/>
    </source>
</evidence>
<dbReference type="InterPro" id="IPR014776">
    <property type="entry name" value="4pyrrole_Mease_sub2"/>
</dbReference>
<dbReference type="SUPFAM" id="SSF53790">
    <property type="entry name" value="Tetrapyrrole methylase"/>
    <property type="match status" value="1"/>
</dbReference>
<comment type="similarity">
    <text evidence="6">Belongs to the methyltransferase superfamily. RsmI family.</text>
</comment>
<dbReference type="Gene3D" id="3.30.950.10">
    <property type="entry name" value="Methyltransferase, Cobalt-precorrin-4 Transmethylase, Domain 2"/>
    <property type="match status" value="1"/>
</dbReference>
<dbReference type="InterPro" id="IPR018063">
    <property type="entry name" value="SAM_MeTrfase_RsmI_CS"/>
</dbReference>
<evidence type="ECO:0000256" key="3">
    <source>
        <dbReference type="ARBA" id="ARBA00022603"/>
    </source>
</evidence>
<dbReference type="STRING" id="521045.Kole_1470"/>
<dbReference type="EC" id="2.1.1.198" evidence="6"/>
<protein>
    <recommendedName>
        <fullName evidence="6">Ribosomal RNA small subunit methyltransferase I</fullName>
        <ecNumber evidence="6">2.1.1.198</ecNumber>
    </recommendedName>
    <alternativeName>
        <fullName evidence="6">16S rRNA 2'-O-ribose C1402 methyltransferase</fullName>
    </alternativeName>
    <alternativeName>
        <fullName evidence="6">rRNA (cytidine-2'-O-)-methyltransferase RsmI</fullName>
    </alternativeName>
</protein>
<dbReference type="eggNOG" id="COG0313">
    <property type="taxonomic scope" value="Bacteria"/>
</dbReference>